<feature type="transmembrane region" description="Helical" evidence="1">
    <location>
        <begin position="155"/>
        <end position="174"/>
    </location>
</feature>
<dbReference type="PANTHER" id="PTHR12242:SF1">
    <property type="entry name" value="MYND-TYPE DOMAIN-CONTAINING PROTEIN"/>
    <property type="match status" value="1"/>
</dbReference>
<reference evidence="2" key="1">
    <citation type="submission" date="2021-01" db="EMBL/GenBank/DDBJ databases">
        <authorList>
            <person name="Corre E."/>
            <person name="Pelletier E."/>
            <person name="Niang G."/>
            <person name="Scheremetjew M."/>
            <person name="Finn R."/>
            <person name="Kale V."/>
            <person name="Holt S."/>
            <person name="Cochrane G."/>
            <person name="Meng A."/>
            <person name="Brown T."/>
            <person name="Cohen L."/>
        </authorList>
    </citation>
    <scope>NUCLEOTIDE SEQUENCE</scope>
    <source>
        <strain evidence="2">CCMP3107</strain>
    </source>
</reference>
<name>A0A6S9JZU1_HETAK</name>
<accession>A0A6S9JZU1</accession>
<dbReference type="PANTHER" id="PTHR12242">
    <property type="entry name" value="OS02G0130600 PROTEIN-RELATED"/>
    <property type="match status" value="1"/>
</dbReference>
<dbReference type="GO" id="GO:0016020">
    <property type="term" value="C:membrane"/>
    <property type="evidence" value="ECO:0007669"/>
    <property type="project" value="TreeGrafter"/>
</dbReference>
<protein>
    <submittedName>
        <fullName evidence="2">Uncharacterized protein</fullName>
    </submittedName>
</protein>
<proteinExistence type="predicted"/>
<keyword evidence="1" id="KW-1133">Transmembrane helix</keyword>
<keyword evidence="1" id="KW-0472">Membrane</keyword>
<feature type="transmembrane region" description="Helical" evidence="1">
    <location>
        <begin position="119"/>
        <end position="143"/>
    </location>
</feature>
<dbReference type="AlphaFoldDB" id="A0A6S9JZU1"/>
<dbReference type="Pfam" id="PF21534">
    <property type="entry name" value="Rost"/>
    <property type="match status" value="1"/>
</dbReference>
<evidence type="ECO:0000256" key="1">
    <source>
        <dbReference type="SAM" id="Phobius"/>
    </source>
</evidence>
<dbReference type="EMBL" id="HBIU01019167">
    <property type="protein sequence ID" value="CAE0630218.1"/>
    <property type="molecule type" value="Transcribed_RNA"/>
</dbReference>
<evidence type="ECO:0000313" key="2">
    <source>
        <dbReference type="EMBL" id="CAE0630218.1"/>
    </source>
</evidence>
<gene>
    <name evidence="2" type="ORF">HAKA00212_LOCUS8914</name>
</gene>
<feature type="transmembrane region" description="Helical" evidence="1">
    <location>
        <begin position="43"/>
        <end position="59"/>
    </location>
</feature>
<feature type="transmembrane region" description="Helical" evidence="1">
    <location>
        <begin position="181"/>
        <end position="201"/>
    </location>
</feature>
<organism evidence="2">
    <name type="scientific">Heterosigma akashiwo</name>
    <name type="common">Chromophytic alga</name>
    <name type="synonym">Heterosigma carterae</name>
    <dbReference type="NCBI Taxonomy" id="2829"/>
    <lineage>
        <taxon>Eukaryota</taxon>
        <taxon>Sar</taxon>
        <taxon>Stramenopiles</taxon>
        <taxon>Ochrophyta</taxon>
        <taxon>Raphidophyceae</taxon>
        <taxon>Chattonellales</taxon>
        <taxon>Chattonellaceae</taxon>
        <taxon>Heterosigma</taxon>
    </lineage>
</organism>
<dbReference type="InterPro" id="IPR049352">
    <property type="entry name" value="Rost"/>
</dbReference>
<feature type="transmembrane region" description="Helical" evidence="1">
    <location>
        <begin position="71"/>
        <end position="98"/>
    </location>
</feature>
<feature type="transmembrane region" description="Helical" evidence="1">
    <location>
        <begin position="221"/>
        <end position="250"/>
    </location>
</feature>
<sequence>MPSIGCCGIFADEFQLKNLKLKMAPEELAAFGDSAMIGNKNFSYYRAVIAVYIVALFFWSTGENIEAGTYAWWWCYLTHWTLTMEAAYLILAAVVSFQMDKIRAGITDKKAEYADPPKLVLVTWVLMNVVYCNTFLVFLMYWLLVYDGDTNAVSVQVHGVNFLLMAVDIFLSGAPLRVLHLWVPMLYGTAYLLFNYFYYLGGGGDSAGDPYIYSTMDWGNAYGTALFWGLVLPYVLLPLFHTLLWFWWLLGNYASKEDASWRASLLESLDDTTAV</sequence>
<keyword evidence="1" id="KW-0812">Transmembrane</keyword>